<dbReference type="PATRIC" id="fig|1457173.3.peg.1203"/>
<dbReference type="RefSeq" id="WP_043381024.1">
    <property type="nucleotide sequence ID" value="NZ_JBOK01000005.1"/>
</dbReference>
<protein>
    <submittedName>
        <fullName evidence="1">Thioesterase</fullName>
    </submittedName>
</protein>
<sequence length="148" mass="16520">MARIQFADFDDAVFATRLVCPAPLHPGAHTDNVQLLQLASQARMQFFAQWRWRESDVAGVRVFVGDQAVQYRAEAFPHQAVEVQMAVRDIAAKGFDLVWRLVDADSGTLLTLGKIGVVCVDPHSKRPCDLPEALRQRLQQLQPLLAEA</sequence>
<dbReference type="InterPro" id="IPR029069">
    <property type="entry name" value="HotDog_dom_sf"/>
</dbReference>
<gene>
    <name evidence="1" type="ORF">AX13_14590</name>
</gene>
<organism evidence="1 2">
    <name type="scientific">Comamonas aquatica DA1877</name>
    <dbReference type="NCBI Taxonomy" id="1457173"/>
    <lineage>
        <taxon>Bacteria</taxon>
        <taxon>Pseudomonadati</taxon>
        <taxon>Pseudomonadota</taxon>
        <taxon>Betaproteobacteria</taxon>
        <taxon>Burkholderiales</taxon>
        <taxon>Comamonadaceae</taxon>
        <taxon>Comamonas</taxon>
    </lineage>
</organism>
<keyword evidence="2" id="KW-1185">Reference proteome</keyword>
<dbReference type="CDD" id="cd00586">
    <property type="entry name" value="4HBT"/>
    <property type="match status" value="1"/>
</dbReference>
<name>A0A014P3X1_9BURK</name>
<reference evidence="1 2" key="1">
    <citation type="submission" date="2014-01" db="EMBL/GenBank/DDBJ databases">
        <title>Interspecies Systems Biology Uncovers Metabolites Affecting C. elegans Gene Expression and Life History Traits.</title>
        <authorList>
            <person name="Watson E."/>
            <person name="Macneil L.T."/>
            <person name="Ritter A.D."/>
            <person name="Yilmaz L.S."/>
            <person name="Rosebrock A.P."/>
            <person name="Caudy A.A."/>
            <person name="Walhout A.J."/>
        </authorList>
    </citation>
    <scope>NUCLEOTIDE SEQUENCE [LARGE SCALE GENOMIC DNA]</scope>
    <source>
        <strain evidence="1 2">DA1877</strain>
    </source>
</reference>
<dbReference type="Proteomes" id="UP000020766">
    <property type="component" value="Unassembled WGS sequence"/>
</dbReference>
<evidence type="ECO:0000313" key="2">
    <source>
        <dbReference type="Proteomes" id="UP000020766"/>
    </source>
</evidence>
<evidence type="ECO:0000313" key="1">
    <source>
        <dbReference type="EMBL" id="EXU80860.1"/>
    </source>
</evidence>
<proteinExistence type="predicted"/>
<comment type="caution">
    <text evidence="1">The sequence shown here is derived from an EMBL/GenBank/DDBJ whole genome shotgun (WGS) entry which is preliminary data.</text>
</comment>
<dbReference type="Pfam" id="PF13279">
    <property type="entry name" value="4HBT_2"/>
    <property type="match status" value="1"/>
</dbReference>
<dbReference type="EMBL" id="JBOK01000005">
    <property type="protein sequence ID" value="EXU80860.1"/>
    <property type="molecule type" value="Genomic_DNA"/>
</dbReference>
<dbReference type="SUPFAM" id="SSF54637">
    <property type="entry name" value="Thioesterase/thiol ester dehydrase-isomerase"/>
    <property type="match status" value="1"/>
</dbReference>
<dbReference type="Gene3D" id="3.10.129.10">
    <property type="entry name" value="Hotdog Thioesterase"/>
    <property type="match status" value="1"/>
</dbReference>
<dbReference type="STRING" id="225991.MA05_05800"/>
<dbReference type="AlphaFoldDB" id="A0A014P3X1"/>
<accession>A0A014P3X1</accession>